<dbReference type="RefSeq" id="WP_109663242.1">
    <property type="nucleotide sequence ID" value="NZ_QGEG01000002.1"/>
</dbReference>
<dbReference type="AlphaFoldDB" id="A0A316KZ83"/>
<keyword evidence="7" id="KW-1185">Reference proteome</keyword>
<reference evidence="6 7" key="1">
    <citation type="submission" date="2018-05" db="EMBL/GenBank/DDBJ databases">
        <title>Complete genome sequence of Flagellimonas aquimarina ECD12 isolated from seaweed Ecklonia cava.</title>
        <authorList>
            <person name="Choi S."/>
            <person name="Seong C."/>
        </authorList>
    </citation>
    <scope>NUCLEOTIDE SEQUENCE [LARGE SCALE GENOMIC DNA]</scope>
    <source>
        <strain evidence="6 7">ECD12</strain>
    </source>
</reference>
<comment type="caution">
    <text evidence="6">The sequence shown here is derived from an EMBL/GenBank/DDBJ whole genome shotgun (WGS) entry which is preliminary data.</text>
</comment>
<dbReference type="GO" id="GO:0005886">
    <property type="term" value="C:plasma membrane"/>
    <property type="evidence" value="ECO:0007669"/>
    <property type="project" value="UniProtKB-SubCell"/>
</dbReference>
<dbReference type="PANTHER" id="PTHR43701">
    <property type="entry name" value="MEMBRANE TRANSPORTER PROTEIN MJ0441-RELATED"/>
    <property type="match status" value="1"/>
</dbReference>
<dbReference type="Proteomes" id="UP000245762">
    <property type="component" value="Unassembled WGS sequence"/>
</dbReference>
<dbReference type="InterPro" id="IPR051598">
    <property type="entry name" value="TSUP/Inactive_protease-like"/>
</dbReference>
<keyword evidence="2 5" id="KW-0812">Transmembrane</keyword>
<evidence type="ECO:0000256" key="3">
    <source>
        <dbReference type="ARBA" id="ARBA00022989"/>
    </source>
</evidence>
<proteinExistence type="inferred from homology"/>
<feature type="transmembrane region" description="Helical" evidence="5">
    <location>
        <begin position="201"/>
        <end position="221"/>
    </location>
</feature>
<evidence type="ECO:0000313" key="6">
    <source>
        <dbReference type="EMBL" id="PWL38926.1"/>
    </source>
</evidence>
<comment type="subcellular location">
    <subcellularLocation>
        <location evidence="5">Cell membrane</location>
        <topology evidence="5">Multi-pass membrane protein</topology>
    </subcellularLocation>
    <subcellularLocation>
        <location evidence="1">Membrane</location>
        <topology evidence="1">Multi-pass membrane protein</topology>
    </subcellularLocation>
</comment>
<feature type="transmembrane region" description="Helical" evidence="5">
    <location>
        <begin position="233"/>
        <end position="250"/>
    </location>
</feature>
<name>A0A316KZ83_9FLAO</name>
<feature type="transmembrane region" description="Helical" evidence="5">
    <location>
        <begin position="138"/>
        <end position="162"/>
    </location>
</feature>
<sequence>MSLASGDFILLLFSFFIVATLYSAVGFGGGSSYLAILTLVLTSFFAIRSTALLCNLTVVLGSCFLFYKNGHLHFRKFLPFIVTSIPLAFLGASFRLQEHVFFILLGSSLIISAVALVYQTLRLKPKVSIKKYPGYVSYILGGGIGLLSGLVGIGGGIFLAPVLNHMKWDKPIEIAALASFFILVNSVSGIGGLFLSNSFEVFWPGILGLLFAVLLGGQIGVRLSIGKLSSKRIKLLTAFLVLFVGIRVLLKNGLELTIFS</sequence>
<keyword evidence="5" id="KW-1003">Cell membrane</keyword>
<evidence type="ECO:0000256" key="5">
    <source>
        <dbReference type="RuleBase" id="RU363041"/>
    </source>
</evidence>
<keyword evidence="4 5" id="KW-0472">Membrane</keyword>
<feature type="transmembrane region" description="Helical" evidence="5">
    <location>
        <begin position="6"/>
        <end position="27"/>
    </location>
</feature>
<evidence type="ECO:0000256" key="4">
    <source>
        <dbReference type="ARBA" id="ARBA00023136"/>
    </source>
</evidence>
<comment type="similarity">
    <text evidence="5">Belongs to the 4-toluene sulfonate uptake permease (TSUP) (TC 2.A.102) family.</text>
</comment>
<dbReference type="OrthoDB" id="560496at2"/>
<gene>
    <name evidence="6" type="ORF">DKG77_11885</name>
</gene>
<evidence type="ECO:0000313" key="7">
    <source>
        <dbReference type="Proteomes" id="UP000245762"/>
    </source>
</evidence>
<accession>A0A316KZ83</accession>
<feature type="transmembrane region" description="Helical" evidence="5">
    <location>
        <begin position="34"/>
        <end position="67"/>
    </location>
</feature>
<dbReference type="Pfam" id="PF01925">
    <property type="entry name" value="TauE"/>
    <property type="match status" value="1"/>
</dbReference>
<protein>
    <recommendedName>
        <fullName evidence="5">Probable membrane transporter protein</fullName>
    </recommendedName>
</protein>
<feature type="transmembrane region" description="Helical" evidence="5">
    <location>
        <begin position="174"/>
        <end position="195"/>
    </location>
</feature>
<dbReference type="InterPro" id="IPR002781">
    <property type="entry name" value="TM_pro_TauE-like"/>
</dbReference>
<feature type="transmembrane region" description="Helical" evidence="5">
    <location>
        <begin position="99"/>
        <end position="118"/>
    </location>
</feature>
<dbReference type="PANTHER" id="PTHR43701:SF5">
    <property type="entry name" value="MEMBRANE TRANSPORTER PROTEIN-RELATED"/>
    <property type="match status" value="1"/>
</dbReference>
<keyword evidence="3 5" id="KW-1133">Transmembrane helix</keyword>
<organism evidence="6 7">
    <name type="scientific">Flagellimonas aquimarina</name>
    <dbReference type="NCBI Taxonomy" id="2201895"/>
    <lineage>
        <taxon>Bacteria</taxon>
        <taxon>Pseudomonadati</taxon>
        <taxon>Bacteroidota</taxon>
        <taxon>Flavobacteriia</taxon>
        <taxon>Flavobacteriales</taxon>
        <taxon>Flavobacteriaceae</taxon>
        <taxon>Flagellimonas</taxon>
    </lineage>
</organism>
<feature type="transmembrane region" description="Helical" evidence="5">
    <location>
        <begin position="73"/>
        <end position="92"/>
    </location>
</feature>
<evidence type="ECO:0000256" key="2">
    <source>
        <dbReference type="ARBA" id="ARBA00022692"/>
    </source>
</evidence>
<dbReference type="EMBL" id="QGEG01000002">
    <property type="protein sequence ID" value="PWL38926.1"/>
    <property type="molecule type" value="Genomic_DNA"/>
</dbReference>
<evidence type="ECO:0000256" key="1">
    <source>
        <dbReference type="ARBA" id="ARBA00004141"/>
    </source>
</evidence>